<dbReference type="OMA" id="IWISKLC"/>
<protein>
    <recommendedName>
        <fullName evidence="13">Ionotropic glutamate receptor C-terminal domain-containing protein</fullName>
    </recommendedName>
</protein>
<dbReference type="PANTHER" id="PTHR18966">
    <property type="entry name" value="IONOTROPIC GLUTAMATE RECEPTOR"/>
    <property type="match status" value="1"/>
</dbReference>
<keyword evidence="3 11" id="KW-0812">Transmembrane</keyword>
<dbReference type="SMART" id="SM00079">
    <property type="entry name" value="PBPe"/>
    <property type="match status" value="1"/>
</dbReference>
<evidence type="ECO:0000256" key="1">
    <source>
        <dbReference type="ARBA" id="ARBA00004141"/>
    </source>
</evidence>
<keyword evidence="7" id="KW-0675">Receptor</keyword>
<feature type="transmembrane region" description="Helical" evidence="11">
    <location>
        <begin position="294"/>
        <end position="320"/>
    </location>
</feature>
<evidence type="ECO:0000256" key="9">
    <source>
        <dbReference type="ARBA" id="ARBA00023286"/>
    </source>
</evidence>
<comment type="subcellular location">
    <subcellularLocation>
        <location evidence="1">Membrane</location>
        <topology evidence="1">Multi-pass membrane protein</topology>
    </subcellularLocation>
</comment>
<evidence type="ECO:0000313" key="15">
    <source>
        <dbReference type="Proteomes" id="UP000596660"/>
    </source>
</evidence>
<keyword evidence="12" id="KW-0732">Signal</keyword>
<evidence type="ECO:0000256" key="5">
    <source>
        <dbReference type="ARBA" id="ARBA00023065"/>
    </source>
</evidence>
<evidence type="ECO:0000256" key="2">
    <source>
        <dbReference type="ARBA" id="ARBA00022448"/>
    </source>
</evidence>
<reference evidence="14" key="2">
    <citation type="submission" date="2021-03" db="UniProtKB">
        <authorList>
            <consortium name="EnsemblPlants"/>
        </authorList>
    </citation>
    <scope>IDENTIFICATION</scope>
</reference>
<keyword evidence="2" id="KW-0813">Transport</keyword>
<keyword evidence="10" id="KW-0407">Ion channel</keyword>
<dbReference type="EnsemblPlants" id="AUR62000741-RA">
    <property type="protein sequence ID" value="AUR62000741-RA:cds"/>
    <property type="gene ID" value="AUR62000741"/>
</dbReference>
<keyword evidence="6 11" id="KW-0472">Membrane</keyword>
<keyword evidence="8" id="KW-0325">Glycoprotein</keyword>
<feature type="domain" description="Ionotropic glutamate receptor C-terminal" evidence="13">
    <location>
        <begin position="41"/>
        <end position="269"/>
    </location>
</feature>
<keyword evidence="4 11" id="KW-1133">Transmembrane helix</keyword>
<feature type="signal peptide" evidence="12">
    <location>
        <begin position="1"/>
        <end position="24"/>
    </location>
</feature>
<evidence type="ECO:0000256" key="10">
    <source>
        <dbReference type="ARBA" id="ARBA00023303"/>
    </source>
</evidence>
<reference evidence="14" key="1">
    <citation type="journal article" date="2017" name="Nature">
        <title>The genome of Chenopodium quinoa.</title>
        <authorList>
            <person name="Jarvis D.E."/>
            <person name="Ho Y.S."/>
            <person name="Lightfoot D.J."/>
            <person name="Schmoeckel S.M."/>
            <person name="Li B."/>
            <person name="Borm T.J.A."/>
            <person name="Ohyanagi H."/>
            <person name="Mineta K."/>
            <person name="Michell C.T."/>
            <person name="Saber N."/>
            <person name="Kharbatia N.M."/>
            <person name="Rupper R.R."/>
            <person name="Sharp A.R."/>
            <person name="Dally N."/>
            <person name="Boughton B.A."/>
            <person name="Woo Y.H."/>
            <person name="Gao G."/>
            <person name="Schijlen E.G.W.M."/>
            <person name="Guo X."/>
            <person name="Momin A.A."/>
            <person name="Negrao S."/>
            <person name="Al-Babili S."/>
            <person name="Gehring C."/>
            <person name="Roessner U."/>
            <person name="Jung C."/>
            <person name="Murphy K."/>
            <person name="Arold S.T."/>
            <person name="Gojobori T."/>
            <person name="van der Linden C.G."/>
            <person name="van Loo E.N."/>
            <person name="Jellen E.N."/>
            <person name="Maughan P.J."/>
            <person name="Tester M."/>
        </authorList>
    </citation>
    <scope>NUCLEOTIDE SEQUENCE [LARGE SCALE GENOMIC DNA]</scope>
    <source>
        <strain evidence="14">cv. PI 614886</strain>
    </source>
</reference>
<dbReference type="Gramene" id="AUR62000741-RA">
    <property type="protein sequence ID" value="AUR62000741-RA:cds"/>
    <property type="gene ID" value="AUR62000741"/>
</dbReference>
<dbReference type="SUPFAM" id="SSF53850">
    <property type="entry name" value="Periplasmic binding protein-like II"/>
    <property type="match status" value="1"/>
</dbReference>
<proteinExistence type="predicted"/>
<dbReference type="GO" id="GO:0016020">
    <property type="term" value="C:membrane"/>
    <property type="evidence" value="ECO:0007669"/>
    <property type="project" value="UniProtKB-SubCell"/>
</dbReference>
<evidence type="ECO:0000256" key="7">
    <source>
        <dbReference type="ARBA" id="ARBA00023170"/>
    </source>
</evidence>
<evidence type="ECO:0000256" key="6">
    <source>
        <dbReference type="ARBA" id="ARBA00023136"/>
    </source>
</evidence>
<dbReference type="GO" id="GO:0015276">
    <property type="term" value="F:ligand-gated monoatomic ion channel activity"/>
    <property type="evidence" value="ECO:0007669"/>
    <property type="project" value="InterPro"/>
</dbReference>
<evidence type="ECO:0000259" key="13">
    <source>
        <dbReference type="SMART" id="SM00079"/>
    </source>
</evidence>
<name>A0A803KNY5_CHEQI</name>
<evidence type="ECO:0000256" key="4">
    <source>
        <dbReference type="ARBA" id="ARBA00022989"/>
    </source>
</evidence>
<dbReference type="InterPro" id="IPR001320">
    <property type="entry name" value="Iontro_rcpt_C"/>
</dbReference>
<evidence type="ECO:0000313" key="14">
    <source>
        <dbReference type="EnsemblPlants" id="AUR62000741-RA:cds"/>
    </source>
</evidence>
<dbReference type="InterPro" id="IPR015683">
    <property type="entry name" value="Ionotropic_Glu_rcpt"/>
</dbReference>
<sequence>MKNSGKYLLVLLFTMSLIAIHVTGQNSTGLTNQTDTTRKLRFLVPKRDLEDFVKVRKLSNESFIISGFSVEVFWAAAKIAIPSREIDLVPFTDSDGTTMRGTFDDMLQAIDNEFAGLRWCGGGDNNSPRMQWVDFTLPYLDTEIGLLVRLRIGFGSYVHISMQHLRHNSQVTNLIELESEVEMLYKLQKGGEDGGIDTVVADTAHLKLFQEKHCDEFTLVQDFRVKSAGLGFAFHRDQSPSFVNLFSEAIVKLIDYGNMTEIQEATLGDLDKICQDTTGATGGFRFTVQDRISIWLPVTSAIFVVVLVLVMLLSYCGMLCMKK</sequence>
<organism evidence="14 15">
    <name type="scientific">Chenopodium quinoa</name>
    <name type="common">Quinoa</name>
    <dbReference type="NCBI Taxonomy" id="63459"/>
    <lineage>
        <taxon>Eukaryota</taxon>
        <taxon>Viridiplantae</taxon>
        <taxon>Streptophyta</taxon>
        <taxon>Embryophyta</taxon>
        <taxon>Tracheophyta</taxon>
        <taxon>Spermatophyta</taxon>
        <taxon>Magnoliopsida</taxon>
        <taxon>eudicotyledons</taxon>
        <taxon>Gunneridae</taxon>
        <taxon>Pentapetalae</taxon>
        <taxon>Caryophyllales</taxon>
        <taxon>Chenopodiaceae</taxon>
        <taxon>Chenopodioideae</taxon>
        <taxon>Atripliceae</taxon>
        <taxon>Chenopodium</taxon>
    </lineage>
</organism>
<dbReference type="Proteomes" id="UP000596660">
    <property type="component" value="Unplaced"/>
</dbReference>
<keyword evidence="15" id="KW-1185">Reference proteome</keyword>
<evidence type="ECO:0000256" key="11">
    <source>
        <dbReference type="SAM" id="Phobius"/>
    </source>
</evidence>
<evidence type="ECO:0000256" key="8">
    <source>
        <dbReference type="ARBA" id="ARBA00023180"/>
    </source>
</evidence>
<evidence type="ECO:0000256" key="12">
    <source>
        <dbReference type="SAM" id="SignalP"/>
    </source>
</evidence>
<evidence type="ECO:0000256" key="3">
    <source>
        <dbReference type="ARBA" id="ARBA00022692"/>
    </source>
</evidence>
<keyword evidence="9" id="KW-1071">Ligand-gated ion channel</keyword>
<keyword evidence="5" id="KW-0406">Ion transport</keyword>
<dbReference type="Gene3D" id="3.40.190.10">
    <property type="entry name" value="Periplasmic binding protein-like II"/>
    <property type="match status" value="2"/>
</dbReference>
<feature type="chain" id="PRO_5031242306" description="Ionotropic glutamate receptor C-terminal domain-containing protein" evidence="12">
    <location>
        <begin position="25"/>
        <end position="323"/>
    </location>
</feature>
<dbReference type="AlphaFoldDB" id="A0A803KNY5"/>
<accession>A0A803KNY5</accession>